<keyword evidence="1" id="KW-0472">Membrane</keyword>
<comment type="caution">
    <text evidence="2">The sequence shown here is derived from an EMBL/GenBank/DDBJ whole genome shotgun (WGS) entry which is preliminary data.</text>
</comment>
<evidence type="ECO:0000313" key="3">
    <source>
        <dbReference type="Proteomes" id="UP000799429"/>
    </source>
</evidence>
<keyword evidence="1" id="KW-1133">Transmembrane helix</keyword>
<name>A0A9P4SJR1_9PEZI</name>
<protein>
    <submittedName>
        <fullName evidence="2">Uncharacterized protein</fullName>
    </submittedName>
</protein>
<gene>
    <name evidence="2" type="ORF">M501DRAFT_993920</name>
</gene>
<accession>A0A9P4SJR1</accession>
<feature type="transmembrane region" description="Helical" evidence="1">
    <location>
        <begin position="35"/>
        <end position="52"/>
    </location>
</feature>
<proteinExistence type="predicted"/>
<keyword evidence="1" id="KW-0812">Transmembrane</keyword>
<evidence type="ECO:0000313" key="2">
    <source>
        <dbReference type="EMBL" id="KAF2843082.1"/>
    </source>
</evidence>
<evidence type="ECO:0000256" key="1">
    <source>
        <dbReference type="SAM" id="Phobius"/>
    </source>
</evidence>
<keyword evidence="3" id="KW-1185">Reference proteome</keyword>
<feature type="transmembrane region" description="Helical" evidence="1">
    <location>
        <begin position="73"/>
        <end position="95"/>
    </location>
</feature>
<organism evidence="2 3">
    <name type="scientific">Patellaria atrata CBS 101060</name>
    <dbReference type="NCBI Taxonomy" id="1346257"/>
    <lineage>
        <taxon>Eukaryota</taxon>
        <taxon>Fungi</taxon>
        <taxon>Dikarya</taxon>
        <taxon>Ascomycota</taxon>
        <taxon>Pezizomycotina</taxon>
        <taxon>Dothideomycetes</taxon>
        <taxon>Dothideomycetes incertae sedis</taxon>
        <taxon>Patellariales</taxon>
        <taxon>Patellariaceae</taxon>
        <taxon>Patellaria</taxon>
    </lineage>
</organism>
<reference evidence="2" key="1">
    <citation type="journal article" date="2020" name="Stud. Mycol.">
        <title>101 Dothideomycetes genomes: a test case for predicting lifestyles and emergence of pathogens.</title>
        <authorList>
            <person name="Haridas S."/>
            <person name="Albert R."/>
            <person name="Binder M."/>
            <person name="Bloem J."/>
            <person name="Labutti K."/>
            <person name="Salamov A."/>
            <person name="Andreopoulos B."/>
            <person name="Baker S."/>
            <person name="Barry K."/>
            <person name="Bills G."/>
            <person name="Bluhm B."/>
            <person name="Cannon C."/>
            <person name="Castanera R."/>
            <person name="Culley D."/>
            <person name="Daum C."/>
            <person name="Ezra D."/>
            <person name="Gonzalez J."/>
            <person name="Henrissat B."/>
            <person name="Kuo A."/>
            <person name="Liang C."/>
            <person name="Lipzen A."/>
            <person name="Lutzoni F."/>
            <person name="Magnuson J."/>
            <person name="Mondo S."/>
            <person name="Nolan M."/>
            <person name="Ohm R."/>
            <person name="Pangilinan J."/>
            <person name="Park H.-J."/>
            <person name="Ramirez L."/>
            <person name="Alfaro M."/>
            <person name="Sun H."/>
            <person name="Tritt A."/>
            <person name="Yoshinaga Y."/>
            <person name="Zwiers L.-H."/>
            <person name="Turgeon B."/>
            <person name="Goodwin S."/>
            <person name="Spatafora J."/>
            <person name="Crous P."/>
            <person name="Grigoriev I."/>
        </authorList>
    </citation>
    <scope>NUCLEOTIDE SEQUENCE</scope>
    <source>
        <strain evidence="2">CBS 101060</strain>
    </source>
</reference>
<sequence length="96" mass="10763">MSILHGDLNDSIVGDPSTMVTISTPPLKFYEKHQIILSVLLTTLLLALHASLTRKKARSVEERKLREPLSAPFSLPILGHLLQIAWFKTHFISYVG</sequence>
<dbReference type="EMBL" id="MU006089">
    <property type="protein sequence ID" value="KAF2843082.1"/>
    <property type="molecule type" value="Genomic_DNA"/>
</dbReference>
<dbReference type="Proteomes" id="UP000799429">
    <property type="component" value="Unassembled WGS sequence"/>
</dbReference>
<dbReference type="AlphaFoldDB" id="A0A9P4SJR1"/>